<evidence type="ECO:0000313" key="2">
    <source>
        <dbReference type="Proteomes" id="UP000694389"/>
    </source>
</evidence>
<reference evidence="1" key="2">
    <citation type="submission" date="2025-09" db="UniProtKB">
        <authorList>
            <consortium name="Ensembl"/>
        </authorList>
    </citation>
    <scope>IDENTIFICATION</scope>
</reference>
<keyword evidence="2" id="KW-1185">Reference proteome</keyword>
<dbReference type="AlphaFoldDB" id="A0A8C4IN16"/>
<name>A0A8C4IN16_DICLA</name>
<protein>
    <submittedName>
        <fullName evidence="1">Uncharacterized protein</fullName>
    </submittedName>
</protein>
<dbReference type="Proteomes" id="UP000694389">
    <property type="component" value="Unassembled WGS sequence"/>
</dbReference>
<sequence>CCQFIPVRAVRHLMKPSRGAKRHNYTMANCISLSENFRPSPAAVPSASDMRRKWRLVSHRTIKAQTCYVTVFTPYSSRCSPASRLLFGNLTGDVSTLFISSATAGFQDSDIRYLLYILTLPGLCSTF</sequence>
<organism evidence="1 2">
    <name type="scientific">Dicentrarchus labrax</name>
    <name type="common">European seabass</name>
    <name type="synonym">Morone labrax</name>
    <dbReference type="NCBI Taxonomy" id="13489"/>
    <lineage>
        <taxon>Eukaryota</taxon>
        <taxon>Metazoa</taxon>
        <taxon>Chordata</taxon>
        <taxon>Craniata</taxon>
        <taxon>Vertebrata</taxon>
        <taxon>Euteleostomi</taxon>
        <taxon>Actinopterygii</taxon>
        <taxon>Neopterygii</taxon>
        <taxon>Teleostei</taxon>
        <taxon>Neoteleostei</taxon>
        <taxon>Acanthomorphata</taxon>
        <taxon>Eupercaria</taxon>
        <taxon>Moronidae</taxon>
        <taxon>Dicentrarchus</taxon>
    </lineage>
</organism>
<dbReference type="Ensembl" id="ENSDLAT00005062783.2">
    <property type="protein sequence ID" value="ENSDLAP00005059257.2"/>
    <property type="gene ID" value="ENSDLAG00005024951.2"/>
</dbReference>
<reference evidence="1" key="1">
    <citation type="submission" date="2025-08" db="UniProtKB">
        <authorList>
            <consortium name="Ensembl"/>
        </authorList>
    </citation>
    <scope>IDENTIFICATION</scope>
</reference>
<proteinExistence type="predicted"/>
<accession>A0A8C4IN16</accession>
<evidence type="ECO:0000313" key="1">
    <source>
        <dbReference type="Ensembl" id="ENSDLAP00005059257.2"/>
    </source>
</evidence>